<keyword evidence="2 4" id="KW-0807">Transducer</keyword>
<evidence type="ECO:0000259" key="6">
    <source>
        <dbReference type="PROSITE" id="PS50111"/>
    </source>
</evidence>
<evidence type="ECO:0000259" key="7">
    <source>
        <dbReference type="PROSITE" id="PS50885"/>
    </source>
</evidence>
<keyword evidence="5" id="KW-0812">Transmembrane</keyword>
<keyword evidence="9" id="KW-1185">Reference proteome</keyword>
<feature type="transmembrane region" description="Helical" evidence="5">
    <location>
        <begin position="326"/>
        <end position="345"/>
    </location>
</feature>
<evidence type="ECO:0000313" key="9">
    <source>
        <dbReference type="Proteomes" id="UP000037939"/>
    </source>
</evidence>
<organism evidence="8 9">
    <name type="scientific">Amantichitinum ursilacus</name>
    <dbReference type="NCBI Taxonomy" id="857265"/>
    <lineage>
        <taxon>Bacteria</taxon>
        <taxon>Pseudomonadati</taxon>
        <taxon>Pseudomonadota</taxon>
        <taxon>Betaproteobacteria</taxon>
        <taxon>Neisseriales</taxon>
        <taxon>Chitinibacteraceae</taxon>
        <taxon>Amantichitinum</taxon>
    </lineage>
</organism>
<evidence type="ECO:0000256" key="3">
    <source>
        <dbReference type="ARBA" id="ARBA00029447"/>
    </source>
</evidence>
<dbReference type="RefSeq" id="WP_053935972.1">
    <property type="nucleotide sequence ID" value="NZ_LAQT01000001.1"/>
</dbReference>
<dbReference type="GO" id="GO:0016020">
    <property type="term" value="C:membrane"/>
    <property type="evidence" value="ECO:0007669"/>
    <property type="project" value="UniProtKB-SubCell"/>
</dbReference>
<name>A0A0N1JTU5_9NEIS</name>
<dbReference type="SUPFAM" id="SSF103190">
    <property type="entry name" value="Sensory domain-like"/>
    <property type="match status" value="1"/>
</dbReference>
<gene>
    <name evidence="8" type="primary">mcpB_1</name>
    <name evidence="8" type="ORF">WG78_01320</name>
</gene>
<feature type="domain" description="Methyl-accepting transducer" evidence="6">
    <location>
        <begin position="407"/>
        <end position="643"/>
    </location>
</feature>
<dbReference type="STRING" id="857265.WG78_01320"/>
<dbReference type="InterPro" id="IPR033462">
    <property type="entry name" value="Cache_3-Cache_2"/>
</dbReference>
<accession>A0A0N1JTU5</accession>
<sequence length="679" mass="72426">MLALARRPIVSQFVLLGTFVCVIVFGSLVVFTSLSVRDTAQTIAEHSLQTELQLLSDAFKLAYTDASARTASIENAFNRLEADPPTLSDERDSAGIAQIKAGTRTLNGDSALLQTFKQQTGAEAALIAKDAQGKLVRVSTLLKDPAGKSMVGSVIKPDDPVAKAVLAGQIYTGVVLRNDKYYMTRAVPLKNAQGQVGGWYQVRVDLTPELTSLRAMMHKLTIGETGYVYAVAPTHDEHVARFVVHPQLEGKTVDGAGGTNQIDLFKAMFSQQSGLQHYQLPNPANNNQPEDKMVAFTHVDGWNWTVAAGSFTREFIGHSITLRNRLLMFSVALAVVTLALLYFGLRLKLAPLGHVVRAVDRFGKGDLTARIPLAATRDSRNEIDQLSLQFNQAAQGLQNLIGDVRQTAGQVDQASDRFDVAIGRMASDMRQQSESASAMAATVQQITVSISHIADHAGDASGAAQQAEGASCSGNQVVTRMEAQMRELGGAAEHAAVRIKTLGQRSAEISGIVKVIKDIADQTNLLALNAAIEAARAGEQGRGFAVVADEVRQLAERTTGATQQIGRLIEMIVSETGHVAAEIVDVSGRMQSGVTLASATGDALTTIAGHTGRTAAIIADIAHATREQSSASAVLAQNVEAVAQTAQSNAGVVETNREEARQLRQHAQTLQGKLARFQV</sequence>
<dbReference type="SMART" id="SM00283">
    <property type="entry name" value="MA"/>
    <property type="match status" value="1"/>
</dbReference>
<dbReference type="Pfam" id="PF17201">
    <property type="entry name" value="Cache_3-Cache_2"/>
    <property type="match status" value="1"/>
</dbReference>
<proteinExistence type="inferred from homology"/>
<dbReference type="SUPFAM" id="SSF58104">
    <property type="entry name" value="Methyl-accepting chemotaxis protein (MCP) signaling domain"/>
    <property type="match status" value="1"/>
</dbReference>
<reference evidence="8 9" key="1">
    <citation type="submission" date="2015-07" db="EMBL/GenBank/DDBJ databases">
        <title>Draft genome sequence of the Amantichitinum ursilacus IGB-41, a new chitin-degrading bacterium.</title>
        <authorList>
            <person name="Kirstahler P."/>
            <person name="Guenther M."/>
            <person name="Grumaz C."/>
            <person name="Rupp S."/>
            <person name="Zibek S."/>
            <person name="Sohn K."/>
        </authorList>
    </citation>
    <scope>NUCLEOTIDE SEQUENCE [LARGE SCALE GENOMIC DNA]</scope>
    <source>
        <strain evidence="8 9">IGB-41</strain>
    </source>
</reference>
<dbReference type="Proteomes" id="UP000037939">
    <property type="component" value="Unassembled WGS sequence"/>
</dbReference>
<keyword evidence="5" id="KW-1133">Transmembrane helix</keyword>
<evidence type="ECO:0000256" key="2">
    <source>
        <dbReference type="ARBA" id="ARBA00023224"/>
    </source>
</evidence>
<dbReference type="CDD" id="cd06225">
    <property type="entry name" value="HAMP"/>
    <property type="match status" value="1"/>
</dbReference>
<dbReference type="Gene3D" id="1.10.287.950">
    <property type="entry name" value="Methyl-accepting chemotaxis protein"/>
    <property type="match status" value="1"/>
</dbReference>
<comment type="similarity">
    <text evidence="3">Belongs to the methyl-accepting chemotaxis (MCP) protein family.</text>
</comment>
<dbReference type="InterPro" id="IPR003660">
    <property type="entry name" value="HAMP_dom"/>
</dbReference>
<dbReference type="Pfam" id="PF00015">
    <property type="entry name" value="MCPsignal"/>
    <property type="match status" value="1"/>
</dbReference>
<evidence type="ECO:0000256" key="1">
    <source>
        <dbReference type="ARBA" id="ARBA00004370"/>
    </source>
</evidence>
<feature type="transmembrane region" description="Helical" evidence="5">
    <location>
        <begin position="12"/>
        <end position="31"/>
    </location>
</feature>
<comment type="subcellular location">
    <subcellularLocation>
        <location evidence="1">Membrane</location>
    </subcellularLocation>
</comment>
<dbReference type="GO" id="GO:0006935">
    <property type="term" value="P:chemotaxis"/>
    <property type="evidence" value="ECO:0007669"/>
    <property type="project" value="UniProtKB-ARBA"/>
</dbReference>
<dbReference type="Gene3D" id="3.30.450.20">
    <property type="entry name" value="PAS domain"/>
    <property type="match status" value="1"/>
</dbReference>
<evidence type="ECO:0000256" key="5">
    <source>
        <dbReference type="SAM" id="Phobius"/>
    </source>
</evidence>
<dbReference type="PROSITE" id="PS50111">
    <property type="entry name" value="CHEMOTAXIS_TRANSDUC_2"/>
    <property type="match status" value="1"/>
</dbReference>
<dbReference type="Pfam" id="PF00672">
    <property type="entry name" value="HAMP"/>
    <property type="match status" value="1"/>
</dbReference>
<dbReference type="PROSITE" id="PS50885">
    <property type="entry name" value="HAMP"/>
    <property type="match status" value="1"/>
</dbReference>
<dbReference type="CDD" id="cd11386">
    <property type="entry name" value="MCP_signal"/>
    <property type="match status" value="1"/>
</dbReference>
<dbReference type="AlphaFoldDB" id="A0A0N1JTU5"/>
<comment type="caution">
    <text evidence="8">The sequence shown here is derived from an EMBL/GenBank/DDBJ whole genome shotgun (WGS) entry which is preliminary data.</text>
</comment>
<feature type="domain" description="HAMP" evidence="7">
    <location>
        <begin position="346"/>
        <end position="402"/>
    </location>
</feature>
<dbReference type="SMART" id="SM00304">
    <property type="entry name" value="HAMP"/>
    <property type="match status" value="1"/>
</dbReference>
<protein>
    <submittedName>
        <fullName evidence="8">Methyl-accepting chemotaxis protein McpB</fullName>
    </submittedName>
</protein>
<dbReference type="OrthoDB" id="8899037at2"/>
<dbReference type="PATRIC" id="fig|857265.3.peg.278"/>
<dbReference type="PANTHER" id="PTHR32089:SF112">
    <property type="entry name" value="LYSOZYME-LIKE PROTEIN-RELATED"/>
    <property type="match status" value="1"/>
</dbReference>
<dbReference type="InterPro" id="IPR004089">
    <property type="entry name" value="MCPsignal_dom"/>
</dbReference>
<dbReference type="EMBL" id="LAQT01000001">
    <property type="protein sequence ID" value="KPC55256.1"/>
    <property type="molecule type" value="Genomic_DNA"/>
</dbReference>
<keyword evidence="5" id="KW-0472">Membrane</keyword>
<dbReference type="FunFam" id="1.10.287.950:FF:000001">
    <property type="entry name" value="Methyl-accepting chemotaxis sensory transducer"/>
    <property type="match status" value="1"/>
</dbReference>
<dbReference type="GO" id="GO:0007165">
    <property type="term" value="P:signal transduction"/>
    <property type="evidence" value="ECO:0007669"/>
    <property type="project" value="UniProtKB-KW"/>
</dbReference>
<evidence type="ECO:0000313" key="8">
    <source>
        <dbReference type="EMBL" id="KPC55256.1"/>
    </source>
</evidence>
<dbReference type="PANTHER" id="PTHR32089">
    <property type="entry name" value="METHYL-ACCEPTING CHEMOTAXIS PROTEIN MCPB"/>
    <property type="match status" value="1"/>
</dbReference>
<dbReference type="CDD" id="cd12912">
    <property type="entry name" value="PDC2_MCP_like"/>
    <property type="match status" value="1"/>
</dbReference>
<evidence type="ECO:0000256" key="4">
    <source>
        <dbReference type="PROSITE-ProRule" id="PRU00284"/>
    </source>
</evidence>
<dbReference type="InterPro" id="IPR029151">
    <property type="entry name" value="Sensor-like_sf"/>
</dbReference>